<dbReference type="OrthoDB" id="117970at2157"/>
<dbReference type="InterPro" id="IPR005829">
    <property type="entry name" value="Sugar_transporter_CS"/>
</dbReference>
<dbReference type="InterPro" id="IPR011701">
    <property type="entry name" value="MFS"/>
</dbReference>
<feature type="transmembrane region" description="Helical" evidence="7">
    <location>
        <begin position="252"/>
        <end position="274"/>
    </location>
</feature>
<evidence type="ECO:0000256" key="6">
    <source>
        <dbReference type="ARBA" id="ARBA00023136"/>
    </source>
</evidence>
<keyword evidence="2" id="KW-0813">Transport</keyword>
<evidence type="ECO:0000313" key="9">
    <source>
        <dbReference type="EMBL" id="EHP70297.1"/>
    </source>
</evidence>
<dbReference type="Proteomes" id="UP000003980">
    <property type="component" value="Unassembled WGS sequence"/>
</dbReference>
<dbReference type="PROSITE" id="PS00216">
    <property type="entry name" value="SUGAR_TRANSPORT_1"/>
    <property type="match status" value="1"/>
</dbReference>
<dbReference type="PANTHER" id="PTHR43045:SF1">
    <property type="entry name" value="SHIKIMATE TRANSPORTER"/>
    <property type="match status" value="1"/>
</dbReference>
<keyword evidence="10" id="KW-1185">Reference proteome</keyword>
<feature type="transmembrane region" description="Helical" evidence="7">
    <location>
        <begin position="41"/>
        <end position="61"/>
    </location>
</feature>
<proteinExistence type="predicted"/>
<feature type="transmembrane region" description="Helical" evidence="7">
    <location>
        <begin position="166"/>
        <end position="193"/>
    </location>
</feature>
<dbReference type="GO" id="GO:0005886">
    <property type="term" value="C:plasma membrane"/>
    <property type="evidence" value="ECO:0007669"/>
    <property type="project" value="UniProtKB-SubCell"/>
</dbReference>
<dbReference type="InterPro" id="IPR020846">
    <property type="entry name" value="MFS_dom"/>
</dbReference>
<keyword evidence="6 7" id="KW-0472">Membrane</keyword>
<feature type="transmembrane region" description="Helical" evidence="7">
    <location>
        <begin position="418"/>
        <end position="442"/>
    </location>
</feature>
<feature type="transmembrane region" description="Helical" evidence="7">
    <location>
        <begin position="101"/>
        <end position="119"/>
    </location>
</feature>
<evidence type="ECO:0000256" key="2">
    <source>
        <dbReference type="ARBA" id="ARBA00022448"/>
    </source>
</evidence>
<accession>H2C226</accession>
<feature type="transmembrane region" description="Helical" evidence="7">
    <location>
        <begin position="329"/>
        <end position="347"/>
    </location>
</feature>
<keyword evidence="4 7" id="KW-0812">Transmembrane</keyword>
<evidence type="ECO:0000313" key="10">
    <source>
        <dbReference type="Proteomes" id="UP000003980"/>
    </source>
</evidence>
<dbReference type="eggNOG" id="arCOG02691">
    <property type="taxonomic scope" value="Archaea"/>
</dbReference>
<comment type="subcellular location">
    <subcellularLocation>
        <location evidence="1">Cell membrane</location>
        <topology evidence="1">Multi-pass membrane protein</topology>
    </subcellularLocation>
</comment>
<feature type="transmembrane region" description="Helical" evidence="7">
    <location>
        <begin position="353"/>
        <end position="377"/>
    </location>
</feature>
<dbReference type="PROSITE" id="PS50850">
    <property type="entry name" value="MFS"/>
    <property type="match status" value="1"/>
</dbReference>
<dbReference type="InterPro" id="IPR036259">
    <property type="entry name" value="MFS_trans_sf"/>
</dbReference>
<evidence type="ECO:0000256" key="1">
    <source>
        <dbReference type="ARBA" id="ARBA00004651"/>
    </source>
</evidence>
<name>H2C226_9CREN</name>
<evidence type="ECO:0000259" key="8">
    <source>
        <dbReference type="PROSITE" id="PS50850"/>
    </source>
</evidence>
<dbReference type="STRING" id="671065.MetMK1DRAFT_00007990"/>
<feature type="transmembrane region" description="Helical" evidence="7">
    <location>
        <begin position="205"/>
        <end position="224"/>
    </location>
</feature>
<sequence>MKEEKEGKIPEKIGEHSEHQKDLPKVVAAAGIGTWIDYYEFLLSSFISGTIWPVIFFGPLVKSPSLALSLSLLSFATAYLIRPVGAYIFGHLGDRWGRQSTLVLTLIISLLGVLGIGLTPPYVSIGLAAPVLLTLFRMIQGIGLGGEWGGASSWVIEFSPGNKRGFWGSLMNGSVNVGIGTAGLVYAIILSLFHGQSLLSIGWRIPYFSAAALLVVGAIIRYRLYESPPFQKLRAEMKMAKRPSLEVMRGKGGFYILLGALSWVYLTAVSPLLAGGVQIAYFSSLHLRFFGLPAPIFVLLTIGIWYIVAYPFVTILGWLSDRIGRKKSFIIGQILLLLSIPIFVLAVNSLNPVLIFLTYGFLLVSQMSPFGILPAWFSELFPTKYRYSGAGLAFQWGGFGTGVAATILPIIIANARGISLITLPAAEEVVLVIIGIAAAVLLPETRGSPLREE</sequence>
<dbReference type="HOGENOM" id="CLU_001265_39_0_2"/>
<dbReference type="AlphaFoldDB" id="H2C226"/>
<dbReference type="GO" id="GO:0022857">
    <property type="term" value="F:transmembrane transporter activity"/>
    <property type="evidence" value="ECO:0007669"/>
    <property type="project" value="InterPro"/>
</dbReference>
<organism evidence="9 10">
    <name type="scientific">Metallosphaera yellowstonensis MK1</name>
    <dbReference type="NCBI Taxonomy" id="671065"/>
    <lineage>
        <taxon>Archaea</taxon>
        <taxon>Thermoproteota</taxon>
        <taxon>Thermoprotei</taxon>
        <taxon>Sulfolobales</taxon>
        <taxon>Sulfolobaceae</taxon>
        <taxon>Metallosphaera</taxon>
    </lineage>
</organism>
<dbReference type="SUPFAM" id="SSF103473">
    <property type="entry name" value="MFS general substrate transporter"/>
    <property type="match status" value="1"/>
</dbReference>
<gene>
    <name evidence="9" type="ORF">MetMK1DRAFT_00007990</name>
</gene>
<evidence type="ECO:0000256" key="5">
    <source>
        <dbReference type="ARBA" id="ARBA00022989"/>
    </source>
</evidence>
<evidence type="ECO:0000256" key="3">
    <source>
        <dbReference type="ARBA" id="ARBA00022475"/>
    </source>
</evidence>
<keyword evidence="3" id="KW-1003">Cell membrane</keyword>
<dbReference type="Gene3D" id="1.20.1250.20">
    <property type="entry name" value="MFS general substrate transporter like domains"/>
    <property type="match status" value="2"/>
</dbReference>
<dbReference type="EMBL" id="JH597761">
    <property type="protein sequence ID" value="EHP70297.1"/>
    <property type="molecule type" value="Genomic_DNA"/>
</dbReference>
<dbReference type="Pfam" id="PF07690">
    <property type="entry name" value="MFS_1"/>
    <property type="match status" value="1"/>
</dbReference>
<evidence type="ECO:0000256" key="4">
    <source>
        <dbReference type="ARBA" id="ARBA00022692"/>
    </source>
</evidence>
<keyword evidence="5 7" id="KW-1133">Transmembrane helix</keyword>
<feature type="domain" description="Major facilitator superfamily (MFS) profile" evidence="8">
    <location>
        <begin position="26"/>
        <end position="446"/>
    </location>
</feature>
<evidence type="ECO:0000256" key="7">
    <source>
        <dbReference type="SAM" id="Phobius"/>
    </source>
</evidence>
<feature type="transmembrane region" description="Helical" evidence="7">
    <location>
        <begin position="389"/>
        <end position="412"/>
    </location>
</feature>
<dbReference type="RefSeq" id="WP_009070912.1">
    <property type="nucleotide sequence ID" value="NZ_JH597761.1"/>
</dbReference>
<dbReference type="PANTHER" id="PTHR43045">
    <property type="entry name" value="SHIKIMATE TRANSPORTER"/>
    <property type="match status" value="1"/>
</dbReference>
<reference evidence="9 10" key="1">
    <citation type="submission" date="2012-01" db="EMBL/GenBank/DDBJ databases">
        <title>Improved High-Quality Draft sequence of Metallosphaera yellowstonensis MK1.</title>
        <authorList>
            <consortium name="US DOE Joint Genome Institute"/>
            <person name="Lucas S."/>
            <person name="Han J."/>
            <person name="Cheng J.-F."/>
            <person name="Goodwin L."/>
            <person name="Pitluck S."/>
            <person name="Peters L."/>
            <person name="Teshima H."/>
            <person name="Detter J.C."/>
            <person name="Han C."/>
            <person name="Tapia R."/>
            <person name="Land M."/>
            <person name="Hauser L."/>
            <person name="Kyrpides N."/>
            <person name="Kozubal M."/>
            <person name="Macur R.E."/>
            <person name="Jay Z."/>
            <person name="Inskeep W."/>
            <person name="Woyke T."/>
        </authorList>
    </citation>
    <scope>NUCLEOTIDE SEQUENCE [LARGE SCALE GENOMIC DNA]</scope>
    <source>
        <strain evidence="9 10">MK1</strain>
    </source>
</reference>
<feature type="transmembrane region" description="Helical" evidence="7">
    <location>
        <begin position="67"/>
        <end position="89"/>
    </location>
</feature>
<feature type="transmembrane region" description="Helical" evidence="7">
    <location>
        <begin position="294"/>
        <end position="317"/>
    </location>
</feature>
<protein>
    <submittedName>
        <fullName evidence="9">Sugar phosphate permease</fullName>
    </submittedName>
</protein>